<organism evidence="2 3">
    <name type="scientific">Buddleja alternifolia</name>
    <dbReference type="NCBI Taxonomy" id="168488"/>
    <lineage>
        <taxon>Eukaryota</taxon>
        <taxon>Viridiplantae</taxon>
        <taxon>Streptophyta</taxon>
        <taxon>Embryophyta</taxon>
        <taxon>Tracheophyta</taxon>
        <taxon>Spermatophyta</taxon>
        <taxon>Magnoliopsida</taxon>
        <taxon>eudicotyledons</taxon>
        <taxon>Gunneridae</taxon>
        <taxon>Pentapetalae</taxon>
        <taxon>asterids</taxon>
        <taxon>lamiids</taxon>
        <taxon>Lamiales</taxon>
        <taxon>Scrophulariaceae</taxon>
        <taxon>Buddlejeae</taxon>
        <taxon>Buddleja</taxon>
    </lineage>
</organism>
<feature type="domain" description="Macro" evidence="1">
    <location>
        <begin position="1"/>
        <end position="125"/>
    </location>
</feature>
<dbReference type="InterPro" id="IPR002589">
    <property type="entry name" value="Macro_dom"/>
</dbReference>
<dbReference type="Proteomes" id="UP000826271">
    <property type="component" value="Unassembled WGS sequence"/>
</dbReference>
<dbReference type="PANTHER" id="PTHR11106">
    <property type="entry name" value="GANGLIOSIDE INDUCED DIFFERENTIATION ASSOCIATED PROTEIN 2-RELATED"/>
    <property type="match status" value="1"/>
</dbReference>
<name>A0AAV6XVN4_9LAMI</name>
<comment type="caution">
    <text evidence="2">The sequence shown here is derived from an EMBL/GenBank/DDBJ whole genome shotgun (WGS) entry which is preliminary data.</text>
</comment>
<gene>
    <name evidence="2" type="ORF">BUALT_Bualt05G0144900</name>
</gene>
<dbReference type="AlphaFoldDB" id="A0AAV6XVN4"/>
<protein>
    <recommendedName>
        <fullName evidence="1">Macro domain-containing protein</fullName>
    </recommendedName>
</protein>
<sequence>MKRTAVPVCVLQQDLVLQKNVQRWRVIHTVGPKYAVKYHIAAENALSHCYRSCLELLIENGLQSIAVGCIYTEAKNYPREPAAHVAIRAVRRFLEKQSNKIHAVVFSTTTASDTEMYKRLLPLYFPRDKIEEEMAILKFPADVGDENGETVISEREIRIKPLPKEDCSKISPNVY</sequence>
<evidence type="ECO:0000259" key="1">
    <source>
        <dbReference type="PROSITE" id="PS51154"/>
    </source>
</evidence>
<dbReference type="Gene3D" id="3.40.220.10">
    <property type="entry name" value="Leucine Aminopeptidase, subunit E, domain 1"/>
    <property type="match status" value="1"/>
</dbReference>
<dbReference type="SUPFAM" id="SSF52949">
    <property type="entry name" value="Macro domain-like"/>
    <property type="match status" value="1"/>
</dbReference>
<dbReference type="EMBL" id="WHWC01000005">
    <property type="protein sequence ID" value="KAG8383055.1"/>
    <property type="molecule type" value="Genomic_DNA"/>
</dbReference>
<evidence type="ECO:0000313" key="3">
    <source>
        <dbReference type="Proteomes" id="UP000826271"/>
    </source>
</evidence>
<dbReference type="InterPro" id="IPR043472">
    <property type="entry name" value="Macro_dom-like"/>
</dbReference>
<evidence type="ECO:0000313" key="2">
    <source>
        <dbReference type="EMBL" id="KAG8383055.1"/>
    </source>
</evidence>
<accession>A0AAV6XVN4</accession>
<proteinExistence type="predicted"/>
<dbReference type="PANTHER" id="PTHR11106:SF72">
    <property type="entry name" value="GANGLIOSIDE-INDUCED DIFFERENTIATION-ASSOCIATED PROTEIN 2"/>
    <property type="match status" value="1"/>
</dbReference>
<dbReference type="Pfam" id="PF01661">
    <property type="entry name" value="Macro"/>
    <property type="match status" value="1"/>
</dbReference>
<reference evidence="2" key="1">
    <citation type="submission" date="2019-10" db="EMBL/GenBank/DDBJ databases">
        <authorList>
            <person name="Zhang R."/>
            <person name="Pan Y."/>
            <person name="Wang J."/>
            <person name="Ma R."/>
            <person name="Yu S."/>
        </authorList>
    </citation>
    <scope>NUCLEOTIDE SEQUENCE</scope>
    <source>
        <strain evidence="2">LA-IB0</strain>
        <tissue evidence="2">Leaf</tissue>
    </source>
</reference>
<dbReference type="PROSITE" id="PS51154">
    <property type="entry name" value="MACRO"/>
    <property type="match status" value="1"/>
</dbReference>
<keyword evidence="3" id="KW-1185">Reference proteome</keyword>